<evidence type="ECO:0000313" key="1">
    <source>
        <dbReference type="EMBL" id="KKR31419.1"/>
    </source>
</evidence>
<comment type="caution">
    <text evidence="1">The sequence shown here is derived from an EMBL/GenBank/DDBJ whole genome shotgun (WGS) entry which is preliminary data.</text>
</comment>
<dbReference type="Proteomes" id="UP000034137">
    <property type="component" value="Unassembled WGS sequence"/>
</dbReference>
<evidence type="ECO:0000313" key="2">
    <source>
        <dbReference type="Proteomes" id="UP000034137"/>
    </source>
</evidence>
<gene>
    <name evidence="1" type="ORF">UT64_C0061G0001</name>
</gene>
<feature type="non-terminal residue" evidence="1">
    <location>
        <position position="1"/>
    </location>
</feature>
<organism evidence="1 2">
    <name type="scientific">Candidatus Falkowbacteria bacterium GW2011_GWF2_39_8</name>
    <dbReference type="NCBI Taxonomy" id="1618642"/>
    <lineage>
        <taxon>Bacteria</taxon>
        <taxon>Candidatus Falkowiibacteriota</taxon>
    </lineage>
</organism>
<sequence>ERYIDIVEVTGSNPVSSTSFLAYDSRLKKLLMYVAKRT</sequence>
<reference evidence="1 2" key="1">
    <citation type="journal article" date="2015" name="Nature">
        <title>rRNA introns, odd ribosomes, and small enigmatic genomes across a large radiation of phyla.</title>
        <authorList>
            <person name="Brown C.T."/>
            <person name="Hug L.A."/>
            <person name="Thomas B.C."/>
            <person name="Sharon I."/>
            <person name="Castelle C.J."/>
            <person name="Singh A."/>
            <person name="Wilkins M.J."/>
            <person name="Williams K.H."/>
            <person name="Banfield J.F."/>
        </authorList>
    </citation>
    <scope>NUCLEOTIDE SEQUENCE [LARGE SCALE GENOMIC DNA]</scope>
</reference>
<dbReference type="AlphaFoldDB" id="A0A0G0PTB4"/>
<protein>
    <submittedName>
        <fullName evidence="1">Uncharacterized protein</fullName>
    </submittedName>
</protein>
<proteinExistence type="predicted"/>
<accession>A0A0G0PTB4</accession>
<name>A0A0G0PTB4_9BACT</name>
<dbReference type="EMBL" id="LBXO01000061">
    <property type="protein sequence ID" value="KKR31419.1"/>
    <property type="molecule type" value="Genomic_DNA"/>
</dbReference>